<evidence type="ECO:0000256" key="2">
    <source>
        <dbReference type="ARBA" id="ARBA00008520"/>
    </source>
</evidence>
<keyword evidence="3" id="KW-0732">Signal</keyword>
<dbReference type="PANTHER" id="PTHR43649">
    <property type="entry name" value="ARABINOSE-BINDING PROTEIN-RELATED"/>
    <property type="match status" value="1"/>
</dbReference>
<dbReference type="InterPro" id="IPR050490">
    <property type="entry name" value="Bact_solute-bd_prot1"/>
</dbReference>
<dbReference type="Pfam" id="PF13416">
    <property type="entry name" value="SBP_bac_8"/>
    <property type="match status" value="1"/>
</dbReference>
<dbReference type="Gene3D" id="3.40.190.10">
    <property type="entry name" value="Periplasmic binding protein-like II"/>
    <property type="match status" value="2"/>
</dbReference>
<evidence type="ECO:0000256" key="1">
    <source>
        <dbReference type="ARBA" id="ARBA00004418"/>
    </source>
</evidence>
<proteinExistence type="inferred from homology"/>
<dbReference type="GO" id="GO:0042597">
    <property type="term" value="C:periplasmic space"/>
    <property type="evidence" value="ECO:0007669"/>
    <property type="project" value="UniProtKB-SubCell"/>
</dbReference>
<comment type="caution">
    <text evidence="4">The sequence shown here is derived from an EMBL/GenBank/DDBJ whole genome shotgun (WGS) entry which is preliminary data.</text>
</comment>
<evidence type="ECO:0000313" key="4">
    <source>
        <dbReference type="EMBL" id="MQQ10139.1"/>
    </source>
</evidence>
<keyword evidence="5" id="KW-1185">Reference proteome</keyword>
<accession>A0A843YLT6</accession>
<gene>
    <name evidence="4" type="ORF">GFB49_16850</name>
</gene>
<reference evidence="4 5" key="1">
    <citation type="submission" date="2019-10" db="EMBL/GenBank/DDBJ databases">
        <title>Epibacterium sp. nov., isolated from seawater.</title>
        <authorList>
            <person name="Zhang X."/>
            <person name="Li N."/>
        </authorList>
    </citation>
    <scope>NUCLEOTIDE SEQUENCE [LARGE SCALE GENOMIC DNA]</scope>
    <source>
        <strain evidence="4 5">SM1979</strain>
    </source>
</reference>
<organism evidence="4 5">
    <name type="scientific">Tritonibacter litoralis</name>
    <dbReference type="NCBI Taxonomy" id="2662264"/>
    <lineage>
        <taxon>Bacteria</taxon>
        <taxon>Pseudomonadati</taxon>
        <taxon>Pseudomonadota</taxon>
        <taxon>Alphaproteobacteria</taxon>
        <taxon>Rhodobacterales</taxon>
        <taxon>Paracoccaceae</taxon>
        <taxon>Tritonibacter</taxon>
    </lineage>
</organism>
<dbReference type="SUPFAM" id="SSF53850">
    <property type="entry name" value="Periplasmic binding protein-like II"/>
    <property type="match status" value="1"/>
</dbReference>
<evidence type="ECO:0000313" key="5">
    <source>
        <dbReference type="Proteomes" id="UP000444174"/>
    </source>
</evidence>
<dbReference type="PANTHER" id="PTHR43649:SF12">
    <property type="entry name" value="DIACETYLCHITOBIOSE BINDING PROTEIN DASA"/>
    <property type="match status" value="1"/>
</dbReference>
<protein>
    <submittedName>
        <fullName evidence="4">Extracellular solute-binding protein</fullName>
    </submittedName>
</protein>
<comment type="subcellular location">
    <subcellularLocation>
        <location evidence="1">Periplasm</location>
    </subcellularLocation>
</comment>
<dbReference type="EMBL" id="WIBF01000012">
    <property type="protein sequence ID" value="MQQ10139.1"/>
    <property type="molecule type" value="Genomic_DNA"/>
</dbReference>
<dbReference type="AlphaFoldDB" id="A0A843YLT6"/>
<comment type="similarity">
    <text evidence="2">Belongs to the bacterial solute-binding protein 1 family.</text>
</comment>
<evidence type="ECO:0000256" key="3">
    <source>
        <dbReference type="SAM" id="SignalP"/>
    </source>
</evidence>
<sequence length="433" mass="48203">MIYDLMEKLMFRFTLASAMALALATTAAHAKVTITCLTNAGHLTRQHEPLMKEFNAMQDEIEVQYAAPAKNYGDTHLKLFRGSATNTLPDCAFQAYNQLPSLARALAERGQIVDMGPLMEAEGEGWIEENYSGAMLDLGNIDGVQYGMPFNASVIQWYYNADLFRQAGLDPDKFPSDWDGLIDAAQKIDGLGDNILPMFMWLINGDDWGFQTLILQQGGRMMSEDGQEVAFHEDGHAVEAMKMAKRLHDEGGLRTDLDRETQFAAFTEGRMGLWGLSPAGARNMAERVGEQFDLRSHPFTVWDDAKGKLPTGGNAAIITTQDPEKIAAAWEYIKFVTGPRGQQVTAEITGYLPTNRQVLKTEYMGAFYEAEPYYATPVKQYDRAGPWSGYPGTQSEKIWREQASTIRAVMEGKTTPEEGAEELKAIAEKLMTR</sequence>
<name>A0A843YLT6_9RHOB</name>
<feature type="signal peptide" evidence="3">
    <location>
        <begin position="1"/>
        <end position="30"/>
    </location>
</feature>
<dbReference type="Proteomes" id="UP000444174">
    <property type="component" value="Unassembled WGS sequence"/>
</dbReference>
<dbReference type="CDD" id="cd14748">
    <property type="entry name" value="PBP2_UgpB"/>
    <property type="match status" value="1"/>
</dbReference>
<feature type="chain" id="PRO_5032490809" evidence="3">
    <location>
        <begin position="31"/>
        <end position="433"/>
    </location>
</feature>
<dbReference type="InterPro" id="IPR006059">
    <property type="entry name" value="SBP"/>
</dbReference>